<organism evidence="2 3">
    <name type="scientific">Luteolibacter soli</name>
    <dbReference type="NCBI Taxonomy" id="3135280"/>
    <lineage>
        <taxon>Bacteria</taxon>
        <taxon>Pseudomonadati</taxon>
        <taxon>Verrucomicrobiota</taxon>
        <taxon>Verrucomicrobiia</taxon>
        <taxon>Verrucomicrobiales</taxon>
        <taxon>Verrucomicrobiaceae</taxon>
        <taxon>Luteolibacter</taxon>
    </lineage>
</organism>
<reference evidence="2 3" key="1">
    <citation type="submission" date="2024-04" db="EMBL/GenBank/DDBJ databases">
        <title>Luteolibacter sp. isolated from soil.</title>
        <authorList>
            <person name="An J."/>
        </authorList>
    </citation>
    <scope>NUCLEOTIDE SEQUENCE [LARGE SCALE GENOMIC DNA]</scope>
    <source>
        <strain evidence="2 3">Y139</strain>
    </source>
</reference>
<proteinExistence type="predicted"/>
<sequence>MSEDEPLEMVVERAAAQSAQSLLLVRICVTVTALILLVVGLIVCSSAAKFGAMFAELGADAELPMITTIAARHNGSLALALLALAGVTTFFIWGKGKAAAWMGGLGLLLMGIFVPITIFALYLPLVKIISEMGNV</sequence>
<gene>
    <name evidence="2" type="ORF">WKV53_04290</name>
</gene>
<keyword evidence="1" id="KW-1133">Transmembrane helix</keyword>
<feature type="transmembrane region" description="Helical" evidence="1">
    <location>
        <begin position="23"/>
        <end position="44"/>
    </location>
</feature>
<dbReference type="RefSeq" id="WP_341403115.1">
    <property type="nucleotide sequence ID" value="NZ_JBBUKT010000001.1"/>
</dbReference>
<comment type="caution">
    <text evidence="2">The sequence shown here is derived from an EMBL/GenBank/DDBJ whole genome shotgun (WGS) entry which is preliminary data.</text>
</comment>
<keyword evidence="1" id="KW-0472">Membrane</keyword>
<keyword evidence="1" id="KW-0812">Transmembrane</keyword>
<keyword evidence="3" id="KW-1185">Reference proteome</keyword>
<dbReference type="Proteomes" id="UP001371305">
    <property type="component" value="Unassembled WGS sequence"/>
</dbReference>
<protein>
    <recommendedName>
        <fullName evidence="4">DUF1634 domain-containing protein</fullName>
    </recommendedName>
</protein>
<dbReference type="EMBL" id="JBBUKT010000001">
    <property type="protein sequence ID" value="MEK7949697.1"/>
    <property type="molecule type" value="Genomic_DNA"/>
</dbReference>
<name>A0ABU9ARH5_9BACT</name>
<feature type="transmembrane region" description="Helical" evidence="1">
    <location>
        <begin position="99"/>
        <end position="123"/>
    </location>
</feature>
<evidence type="ECO:0000256" key="1">
    <source>
        <dbReference type="SAM" id="Phobius"/>
    </source>
</evidence>
<feature type="transmembrane region" description="Helical" evidence="1">
    <location>
        <begin position="75"/>
        <end position="93"/>
    </location>
</feature>
<evidence type="ECO:0008006" key="4">
    <source>
        <dbReference type="Google" id="ProtNLM"/>
    </source>
</evidence>
<evidence type="ECO:0000313" key="2">
    <source>
        <dbReference type="EMBL" id="MEK7949697.1"/>
    </source>
</evidence>
<evidence type="ECO:0000313" key="3">
    <source>
        <dbReference type="Proteomes" id="UP001371305"/>
    </source>
</evidence>
<accession>A0ABU9ARH5</accession>